<dbReference type="GO" id="GO:0016757">
    <property type="term" value="F:glycosyltransferase activity"/>
    <property type="evidence" value="ECO:0007669"/>
    <property type="project" value="InterPro"/>
</dbReference>
<sequence>MRVLIVSHLALPHVGGVENLVDLEIRALANAGHAVTLVTSDGDGRGAEPNYPTGVTVIRVPASHVLERRFGIPYPLFSPRLVSILWRELGRADVVHAHGFLFLGSIVAMILAKWRSVPSVLTDHGGVQKFASPIATLLARVGVETLGRVTTMLATRAVAYNSRVQLLLAKFRRRSDVAFVMNPVDGERFFPPTQDQRAEARRSLGWDDRPKVLFVGRLLETKGVPLLLAASDTRFDLVFCGPGDVSMLGPLPRTGVVYLPPRPQAELRTLYHAADVLVLPAEVREGFPLVVQEALSCGLPVVLGYDPGFEPYGDLPGLVFTERTVEAVRIAIREALAPSEPRRAGGVSPLILSGTPSGSDGVERPFPHPVASARGSNIASESGGLRPPLAFPSLDEWVRQLFPEVPSP</sequence>
<dbReference type="EMBL" id="CP042425">
    <property type="protein sequence ID" value="QEL13250.1"/>
    <property type="molecule type" value="Genomic_DNA"/>
</dbReference>
<evidence type="ECO:0000259" key="3">
    <source>
        <dbReference type="Pfam" id="PF13439"/>
    </source>
</evidence>
<dbReference type="Gene3D" id="3.40.50.2000">
    <property type="entry name" value="Glycogen Phosphorylase B"/>
    <property type="match status" value="2"/>
</dbReference>
<feature type="domain" description="Glycosyltransferase subfamily 4-like N-terminal" evidence="3">
    <location>
        <begin position="14"/>
        <end position="187"/>
    </location>
</feature>
<dbReference type="PANTHER" id="PTHR45947:SF3">
    <property type="entry name" value="SULFOQUINOVOSYL TRANSFERASE SQD2"/>
    <property type="match status" value="1"/>
</dbReference>
<evidence type="ECO:0000313" key="5">
    <source>
        <dbReference type="Proteomes" id="UP000324974"/>
    </source>
</evidence>
<evidence type="ECO:0000259" key="2">
    <source>
        <dbReference type="Pfam" id="PF00534"/>
    </source>
</evidence>
<evidence type="ECO:0000256" key="1">
    <source>
        <dbReference type="SAM" id="MobiDB-lite"/>
    </source>
</evidence>
<name>A0A5C1A3S6_9BACT</name>
<keyword evidence="4" id="KW-0808">Transferase</keyword>
<dbReference type="PANTHER" id="PTHR45947">
    <property type="entry name" value="SULFOQUINOVOSYL TRANSFERASE SQD2"/>
    <property type="match status" value="1"/>
</dbReference>
<dbReference type="CDD" id="cd03801">
    <property type="entry name" value="GT4_PimA-like"/>
    <property type="match status" value="1"/>
</dbReference>
<dbReference type="SUPFAM" id="SSF53756">
    <property type="entry name" value="UDP-Glycosyltransferase/glycogen phosphorylase"/>
    <property type="match status" value="1"/>
</dbReference>
<dbReference type="Pfam" id="PF13439">
    <property type="entry name" value="Glyco_transf_4"/>
    <property type="match status" value="1"/>
</dbReference>
<organism evidence="4 5">
    <name type="scientific">Limnoglobus roseus</name>
    <dbReference type="NCBI Taxonomy" id="2598579"/>
    <lineage>
        <taxon>Bacteria</taxon>
        <taxon>Pseudomonadati</taxon>
        <taxon>Planctomycetota</taxon>
        <taxon>Planctomycetia</taxon>
        <taxon>Gemmatales</taxon>
        <taxon>Gemmataceae</taxon>
        <taxon>Limnoglobus</taxon>
    </lineage>
</organism>
<dbReference type="RefSeq" id="WP_168218738.1">
    <property type="nucleotide sequence ID" value="NZ_CP042425.1"/>
</dbReference>
<protein>
    <submittedName>
        <fullName evidence="4">GT4 family glycosyltransferase</fullName>
    </submittedName>
</protein>
<feature type="region of interest" description="Disordered" evidence="1">
    <location>
        <begin position="341"/>
        <end position="387"/>
    </location>
</feature>
<dbReference type="Proteomes" id="UP000324974">
    <property type="component" value="Chromosome"/>
</dbReference>
<dbReference type="Pfam" id="PF00534">
    <property type="entry name" value="Glycos_transf_1"/>
    <property type="match status" value="1"/>
</dbReference>
<dbReference type="KEGG" id="lrs:PX52LOC_00104"/>
<dbReference type="InterPro" id="IPR050194">
    <property type="entry name" value="Glycosyltransferase_grp1"/>
</dbReference>
<proteinExistence type="predicted"/>
<dbReference type="InterPro" id="IPR028098">
    <property type="entry name" value="Glyco_trans_4-like_N"/>
</dbReference>
<keyword evidence="5" id="KW-1185">Reference proteome</keyword>
<gene>
    <name evidence="4" type="ORF">PX52LOC_00104</name>
</gene>
<evidence type="ECO:0000313" key="4">
    <source>
        <dbReference type="EMBL" id="QEL13250.1"/>
    </source>
</evidence>
<reference evidence="5" key="1">
    <citation type="submission" date="2019-08" db="EMBL/GenBank/DDBJ databases">
        <title>Limnoglobus roseus gen. nov., sp. nov., a novel freshwater planctomycete with a giant genome from the family Gemmataceae.</title>
        <authorList>
            <person name="Kulichevskaya I.S."/>
            <person name="Naumoff D.G."/>
            <person name="Miroshnikov K."/>
            <person name="Ivanova A."/>
            <person name="Philippov D.A."/>
            <person name="Hakobyan A."/>
            <person name="Rijpstra I.C."/>
            <person name="Sinninghe Damste J.S."/>
            <person name="Liesack W."/>
            <person name="Dedysh S.N."/>
        </authorList>
    </citation>
    <scope>NUCLEOTIDE SEQUENCE [LARGE SCALE GENOMIC DNA]</scope>
    <source>
        <strain evidence="5">PX52</strain>
    </source>
</reference>
<accession>A0A5C1A3S6</accession>
<dbReference type="InterPro" id="IPR001296">
    <property type="entry name" value="Glyco_trans_1"/>
</dbReference>
<dbReference type="AlphaFoldDB" id="A0A5C1A3S6"/>
<feature type="domain" description="Glycosyl transferase family 1" evidence="2">
    <location>
        <begin position="197"/>
        <end position="339"/>
    </location>
</feature>